<evidence type="ECO:0000259" key="5">
    <source>
        <dbReference type="SMART" id="SM01217"/>
    </source>
</evidence>
<feature type="domain" description="Fibronectin type III-like" evidence="5">
    <location>
        <begin position="674"/>
        <end position="744"/>
    </location>
</feature>
<reference evidence="6 7" key="1">
    <citation type="submission" date="2020-08" db="EMBL/GenBank/DDBJ databases">
        <title>Genome public.</title>
        <authorList>
            <person name="Liu C."/>
            <person name="Sun Q."/>
        </authorList>
    </citation>
    <scope>NUCLEOTIDE SEQUENCE [LARGE SCALE GENOMIC DNA]</scope>
    <source>
        <strain evidence="6 7">NSJ-10</strain>
    </source>
</reference>
<evidence type="ECO:0000313" key="7">
    <source>
        <dbReference type="Proteomes" id="UP000615234"/>
    </source>
</evidence>
<keyword evidence="7" id="KW-1185">Reference proteome</keyword>
<comment type="similarity">
    <text evidence="1 4">Belongs to the glycosyl hydrolase 3 family.</text>
</comment>
<organism evidence="6 7">
    <name type="scientific">Coprococcus hominis</name>
    <name type="common">ex Liu et al. 2022</name>
    <dbReference type="NCBI Taxonomy" id="2763039"/>
    <lineage>
        <taxon>Bacteria</taxon>
        <taxon>Bacillati</taxon>
        <taxon>Bacillota</taxon>
        <taxon>Clostridia</taxon>
        <taxon>Lachnospirales</taxon>
        <taxon>Lachnospiraceae</taxon>
        <taxon>Coprococcus</taxon>
    </lineage>
</organism>
<dbReference type="GO" id="GO:0008422">
    <property type="term" value="F:beta-glucosidase activity"/>
    <property type="evidence" value="ECO:0007669"/>
    <property type="project" value="UniProtKB-ARBA"/>
</dbReference>
<dbReference type="Gene3D" id="2.60.40.10">
    <property type="entry name" value="Immunoglobulins"/>
    <property type="match status" value="1"/>
</dbReference>
<dbReference type="SMART" id="SM01217">
    <property type="entry name" value="Fn3_like"/>
    <property type="match status" value="1"/>
</dbReference>
<dbReference type="InterPro" id="IPR019800">
    <property type="entry name" value="Glyco_hydro_3_AS"/>
</dbReference>
<dbReference type="InterPro" id="IPR013783">
    <property type="entry name" value="Ig-like_fold"/>
</dbReference>
<comment type="caution">
    <text evidence="6">The sequence shown here is derived from an EMBL/GenBank/DDBJ whole genome shotgun (WGS) entry which is preliminary data.</text>
</comment>
<dbReference type="Pfam" id="PF00933">
    <property type="entry name" value="Glyco_hydro_3"/>
    <property type="match status" value="1"/>
</dbReference>
<dbReference type="Pfam" id="PF01915">
    <property type="entry name" value="Glyco_hydro_3_C"/>
    <property type="match status" value="1"/>
</dbReference>
<evidence type="ECO:0000256" key="2">
    <source>
        <dbReference type="ARBA" id="ARBA00022801"/>
    </source>
</evidence>
<dbReference type="Proteomes" id="UP000615234">
    <property type="component" value="Unassembled WGS sequence"/>
</dbReference>
<dbReference type="InterPro" id="IPR002772">
    <property type="entry name" value="Glyco_hydro_3_C"/>
</dbReference>
<dbReference type="PROSITE" id="PS00775">
    <property type="entry name" value="GLYCOSYL_HYDROL_F3"/>
    <property type="match status" value="1"/>
</dbReference>
<dbReference type="SUPFAM" id="SSF51445">
    <property type="entry name" value="(Trans)glycosidases"/>
    <property type="match status" value="1"/>
</dbReference>
<keyword evidence="3" id="KW-0119">Carbohydrate metabolism</keyword>
<dbReference type="InterPro" id="IPR026891">
    <property type="entry name" value="Fn3-like"/>
</dbReference>
<evidence type="ECO:0000256" key="3">
    <source>
        <dbReference type="ARBA" id="ARBA00023277"/>
    </source>
</evidence>
<name>A0A8I0APW5_9FIRM</name>
<dbReference type="AlphaFoldDB" id="A0A8I0APW5"/>
<dbReference type="RefSeq" id="WP_186847799.1">
    <property type="nucleotide sequence ID" value="NZ_JACOOX010000005.1"/>
</dbReference>
<dbReference type="PANTHER" id="PTHR42715">
    <property type="entry name" value="BETA-GLUCOSIDASE"/>
    <property type="match status" value="1"/>
</dbReference>
<dbReference type="GO" id="GO:0005975">
    <property type="term" value="P:carbohydrate metabolic process"/>
    <property type="evidence" value="ECO:0007669"/>
    <property type="project" value="InterPro"/>
</dbReference>
<dbReference type="InterPro" id="IPR050288">
    <property type="entry name" value="Cellulose_deg_GH3"/>
</dbReference>
<dbReference type="Gene3D" id="3.20.20.300">
    <property type="entry name" value="Glycoside hydrolase, family 3, N-terminal domain"/>
    <property type="match status" value="1"/>
</dbReference>
<protein>
    <submittedName>
        <fullName evidence="6">Glycoside hydrolase family 3 C-terminal domain-containing protein</fullName>
    </submittedName>
</protein>
<dbReference type="InterPro" id="IPR036962">
    <property type="entry name" value="Glyco_hydro_3_N_sf"/>
</dbReference>
<dbReference type="Gene3D" id="3.40.50.1700">
    <property type="entry name" value="Glycoside hydrolase family 3 C-terminal domain"/>
    <property type="match status" value="1"/>
</dbReference>
<keyword evidence="4" id="KW-0326">Glycosidase</keyword>
<dbReference type="InterPro" id="IPR036881">
    <property type="entry name" value="Glyco_hydro_3_C_sf"/>
</dbReference>
<evidence type="ECO:0000256" key="4">
    <source>
        <dbReference type="RuleBase" id="RU361161"/>
    </source>
</evidence>
<gene>
    <name evidence="6" type="ORF">H8S09_09585</name>
</gene>
<accession>A0A8I0APW5</accession>
<dbReference type="PANTHER" id="PTHR42715:SF10">
    <property type="entry name" value="BETA-GLUCOSIDASE"/>
    <property type="match status" value="1"/>
</dbReference>
<sequence length="756" mass="84480">MFHKDYERKIDQLVNELTLEEKIKMIHGAGLFRTGAVERLGIPPIVMSDGPTGVRFEFFNDNWGRAGHNDDGVTYCPSNSAIAATWNRELAGKSGTVLGEEARGRGKDIILAPGVNVMRTPLCGRNFEYFSEDPYLISEMAVPVIEGIESSDVGACVKHFAVNNQETERNWVNVEIDERTLREIYLPAFEAAVKKAKVRSIMGAYNLFRGVHCCENNELLGEILRKEWNYDGLIVSDWGGIHDTKAAAESPIDVEMSIYANFDEYCMADPLLNAVRNGEIEEERIDEKVKSILRFMLRVKMIDIVEVESGDNEQTAISAGCTEQKPAVYAVRDRSRKKGSYDTSAHQDAVLETARESIVLLKNEEQRLPLAPEKTHRLLVIGHNAAKLHSNGGGSAEIAALYEINPLLGIKMELGGNCEVTYAEGYYVPDKNRQQVLNWQEVSLDELASEQGAYEGNDPEGRKIQKVLREEAVALASEYDDVIFVGGLNHDTDEEGYDRPDLKLPYHQDELITELLKVNPNMVIVMMAGNPVDMSAWIDDAKSIVWMSYAGMEGGRALGEILFGEVNPSGKLVMTMPKSLDQVPAMVFGDFPGRTLTEEEHERMNAKLTETYREGVFVGYRYYDKYQIPVQFPFGHGLSYTTFSYGDMQVKEPDGQTFKVQIPVTNTGKLAGKETVELYVGETEVSPENPVKELKGFCKLSLAPGETKYAEFELTAEAFRHFDEKTDEWKVVAGSYTIYIGSSVSDIRSVTTITIK</sequence>
<keyword evidence="2 4" id="KW-0378">Hydrolase</keyword>
<dbReference type="EMBL" id="JACOOX010000005">
    <property type="protein sequence ID" value="MBC5663139.1"/>
    <property type="molecule type" value="Genomic_DNA"/>
</dbReference>
<dbReference type="PRINTS" id="PR00133">
    <property type="entry name" value="GLHYDRLASE3"/>
</dbReference>
<evidence type="ECO:0000256" key="1">
    <source>
        <dbReference type="ARBA" id="ARBA00005336"/>
    </source>
</evidence>
<proteinExistence type="inferred from homology"/>
<dbReference type="InterPro" id="IPR017853">
    <property type="entry name" value="GH"/>
</dbReference>
<dbReference type="Pfam" id="PF14310">
    <property type="entry name" value="Fn3-like"/>
    <property type="match status" value="1"/>
</dbReference>
<dbReference type="InterPro" id="IPR001764">
    <property type="entry name" value="Glyco_hydro_3_N"/>
</dbReference>
<dbReference type="SUPFAM" id="SSF52279">
    <property type="entry name" value="Beta-D-glucan exohydrolase, C-terminal domain"/>
    <property type="match status" value="1"/>
</dbReference>
<dbReference type="FunFam" id="2.60.40.10:FF:000495">
    <property type="entry name" value="Periplasmic beta-glucosidase"/>
    <property type="match status" value="1"/>
</dbReference>
<evidence type="ECO:0000313" key="6">
    <source>
        <dbReference type="EMBL" id="MBC5663139.1"/>
    </source>
</evidence>